<sequence length="317" mass="34003">MTGATTLPVRTAASRLLRPSVLGPLLVLTYCLVNAGKSVLEGALLQRMTPEFLAFNAFLLAQVWSLCTVRDRRALVRAVRRSLRDVLLYNVATACSWLAVLYALTYLEPAVANSLIVGIVPAGTILIGMWLRPESRTLFREKAAACGVLGAMAWLSWLAWCAREDSEVTTGGFAIGLAACVVTAASVAASTHFTKRLSKAGFTVGQMMASRFGLLLTACMAVLWLRGDLALYQDHALLPAALGCGAVTLAALWLLQQGIVRTEPVTVSFLLAANLLVTYAAQLLDPRLRPTLPTLLAIVLLTAFVVIGVLARRRPAQ</sequence>
<feature type="transmembrane region" description="Helical" evidence="1">
    <location>
        <begin position="290"/>
        <end position="311"/>
    </location>
</feature>
<evidence type="ECO:0000256" key="1">
    <source>
        <dbReference type="SAM" id="Phobius"/>
    </source>
</evidence>
<dbReference type="Proteomes" id="UP001501867">
    <property type="component" value="Unassembled WGS sequence"/>
</dbReference>
<evidence type="ECO:0000313" key="2">
    <source>
        <dbReference type="EMBL" id="GAA0268420.1"/>
    </source>
</evidence>
<dbReference type="InterPro" id="IPR037185">
    <property type="entry name" value="EmrE-like"/>
</dbReference>
<keyword evidence="1" id="KW-0812">Transmembrane</keyword>
<dbReference type="SUPFAM" id="SSF103481">
    <property type="entry name" value="Multidrug resistance efflux transporter EmrE"/>
    <property type="match status" value="1"/>
</dbReference>
<keyword evidence="1" id="KW-0472">Membrane</keyword>
<keyword evidence="3" id="KW-1185">Reference proteome</keyword>
<dbReference type="EMBL" id="BAAABV010000002">
    <property type="protein sequence ID" value="GAA0268420.1"/>
    <property type="molecule type" value="Genomic_DNA"/>
</dbReference>
<evidence type="ECO:0008006" key="4">
    <source>
        <dbReference type="Google" id="ProtNLM"/>
    </source>
</evidence>
<evidence type="ECO:0000313" key="3">
    <source>
        <dbReference type="Proteomes" id="UP001501867"/>
    </source>
</evidence>
<comment type="caution">
    <text evidence="2">The sequence shown here is derived from an EMBL/GenBank/DDBJ whole genome shotgun (WGS) entry which is preliminary data.</text>
</comment>
<feature type="transmembrane region" description="Helical" evidence="1">
    <location>
        <begin position="110"/>
        <end position="131"/>
    </location>
</feature>
<feature type="transmembrane region" description="Helical" evidence="1">
    <location>
        <begin position="236"/>
        <end position="255"/>
    </location>
</feature>
<reference evidence="3" key="1">
    <citation type="journal article" date="2019" name="Int. J. Syst. Evol. Microbiol.">
        <title>The Global Catalogue of Microorganisms (GCM) 10K type strain sequencing project: providing services to taxonomists for standard genome sequencing and annotation.</title>
        <authorList>
            <consortium name="The Broad Institute Genomics Platform"/>
            <consortium name="The Broad Institute Genome Sequencing Center for Infectious Disease"/>
            <person name="Wu L."/>
            <person name="Ma J."/>
        </authorList>
    </citation>
    <scope>NUCLEOTIDE SEQUENCE [LARGE SCALE GENOMIC DNA]</scope>
    <source>
        <strain evidence="3">JCM 4505</strain>
    </source>
</reference>
<feature type="transmembrane region" description="Helical" evidence="1">
    <location>
        <begin position="86"/>
        <end position="104"/>
    </location>
</feature>
<protein>
    <recommendedName>
        <fullName evidence="4">EamA domain-containing protein</fullName>
    </recommendedName>
</protein>
<feature type="transmembrane region" description="Helical" evidence="1">
    <location>
        <begin position="172"/>
        <end position="190"/>
    </location>
</feature>
<accession>A0ABP3EL97</accession>
<feature type="transmembrane region" description="Helical" evidence="1">
    <location>
        <begin position="143"/>
        <end position="160"/>
    </location>
</feature>
<dbReference type="RefSeq" id="WP_344150913.1">
    <property type="nucleotide sequence ID" value="NZ_BAAABV010000002.1"/>
</dbReference>
<organism evidence="2 3">
    <name type="scientific">Streptomyces polychromogenes</name>
    <dbReference type="NCBI Taxonomy" id="67342"/>
    <lineage>
        <taxon>Bacteria</taxon>
        <taxon>Bacillati</taxon>
        <taxon>Actinomycetota</taxon>
        <taxon>Actinomycetes</taxon>
        <taxon>Kitasatosporales</taxon>
        <taxon>Streptomycetaceae</taxon>
        <taxon>Streptomyces</taxon>
    </lineage>
</organism>
<gene>
    <name evidence="2" type="ORF">GCM10010302_02670</name>
</gene>
<keyword evidence="1" id="KW-1133">Transmembrane helix</keyword>
<feature type="transmembrane region" description="Helical" evidence="1">
    <location>
        <begin position="267"/>
        <end position="284"/>
    </location>
</feature>
<name>A0ABP3EL97_9ACTN</name>
<proteinExistence type="predicted"/>
<feature type="transmembrane region" description="Helical" evidence="1">
    <location>
        <begin position="202"/>
        <end position="224"/>
    </location>
</feature>